<feature type="binding site" evidence="3">
    <location>
        <position position="17"/>
    </location>
    <ligand>
        <name>a divalent metal cation</name>
        <dbReference type="ChEBI" id="CHEBI:60240"/>
    </ligand>
</feature>
<evidence type="ECO:0000256" key="3">
    <source>
        <dbReference type="PIRSR" id="PIRSR605511-2"/>
    </source>
</evidence>
<feature type="binding site" evidence="3">
    <location>
        <position position="198"/>
    </location>
    <ligand>
        <name>a divalent metal cation</name>
        <dbReference type="ChEBI" id="CHEBI:60240"/>
    </ligand>
</feature>
<dbReference type="RefSeq" id="WP_090748517.1">
    <property type="nucleotide sequence ID" value="NZ_FMVT01000029.1"/>
</dbReference>
<dbReference type="GO" id="GO:0004341">
    <property type="term" value="F:gluconolactonase activity"/>
    <property type="evidence" value="ECO:0007669"/>
    <property type="project" value="TreeGrafter"/>
</dbReference>
<dbReference type="AlphaFoldDB" id="A0A1G5K8Q6"/>
<gene>
    <name evidence="5" type="ORF">SAMN05660710_03793</name>
</gene>
<comment type="cofactor">
    <cofactor evidence="3">
        <name>Zn(2+)</name>
        <dbReference type="ChEBI" id="CHEBI:29105"/>
    </cofactor>
    <text evidence="3">Binds 1 divalent metal cation per subunit.</text>
</comment>
<dbReference type="PANTHER" id="PTHR10907:SF47">
    <property type="entry name" value="REGUCALCIN"/>
    <property type="match status" value="1"/>
</dbReference>
<dbReference type="InterPro" id="IPR011042">
    <property type="entry name" value="6-blade_b-propeller_TolB-like"/>
</dbReference>
<dbReference type="GO" id="GO:0005509">
    <property type="term" value="F:calcium ion binding"/>
    <property type="evidence" value="ECO:0007669"/>
    <property type="project" value="TreeGrafter"/>
</dbReference>
<keyword evidence="3" id="KW-0862">Zinc</keyword>
<keyword evidence="6" id="KW-1185">Reference proteome</keyword>
<reference evidence="5 6" key="1">
    <citation type="submission" date="2016-10" db="EMBL/GenBank/DDBJ databases">
        <authorList>
            <person name="de Groot N.N."/>
        </authorList>
    </citation>
    <scope>NUCLEOTIDE SEQUENCE [LARGE SCALE GENOMIC DNA]</scope>
    <source>
        <strain evidence="5 6">CGMCC 1.8925</strain>
    </source>
</reference>
<dbReference type="Gene3D" id="2.120.10.30">
    <property type="entry name" value="TolB, C-terminal domain"/>
    <property type="match status" value="1"/>
</dbReference>
<organism evidence="5 6">
    <name type="scientific">Paracoccus tibetensis</name>
    <dbReference type="NCBI Taxonomy" id="336292"/>
    <lineage>
        <taxon>Bacteria</taxon>
        <taxon>Pseudomonadati</taxon>
        <taxon>Pseudomonadota</taxon>
        <taxon>Alphaproteobacteria</taxon>
        <taxon>Rhodobacterales</taxon>
        <taxon>Paracoccaceae</taxon>
        <taxon>Paracoccus</taxon>
    </lineage>
</organism>
<protein>
    <submittedName>
        <fullName evidence="5">Sugar lactone lactonase YvrE</fullName>
    </submittedName>
</protein>
<dbReference type="SUPFAM" id="SSF63829">
    <property type="entry name" value="Calcium-dependent phosphotriesterase"/>
    <property type="match status" value="1"/>
</dbReference>
<feature type="binding site" evidence="3">
    <location>
        <position position="102"/>
    </location>
    <ligand>
        <name>substrate</name>
    </ligand>
</feature>
<keyword evidence="3" id="KW-0479">Metal-binding</keyword>
<dbReference type="InterPro" id="IPR005511">
    <property type="entry name" value="SMP-30"/>
</dbReference>
<accession>A0A1G5K8Q6</accession>
<dbReference type="OrthoDB" id="2633250at2"/>
<feature type="binding site" evidence="3">
    <location>
        <position position="100"/>
    </location>
    <ligand>
        <name>substrate</name>
    </ligand>
</feature>
<dbReference type="GO" id="GO:0019853">
    <property type="term" value="P:L-ascorbic acid biosynthetic process"/>
    <property type="evidence" value="ECO:0007669"/>
    <property type="project" value="TreeGrafter"/>
</dbReference>
<evidence type="ECO:0000256" key="1">
    <source>
        <dbReference type="ARBA" id="ARBA00008853"/>
    </source>
</evidence>
<evidence type="ECO:0000313" key="5">
    <source>
        <dbReference type="EMBL" id="SCY97033.1"/>
    </source>
</evidence>
<name>A0A1G5K8Q6_9RHOB</name>
<dbReference type="PRINTS" id="PR01790">
    <property type="entry name" value="SMP30FAMILY"/>
</dbReference>
<evidence type="ECO:0000259" key="4">
    <source>
        <dbReference type="Pfam" id="PF08450"/>
    </source>
</evidence>
<dbReference type="Proteomes" id="UP000199502">
    <property type="component" value="Unassembled WGS sequence"/>
</dbReference>
<dbReference type="InterPro" id="IPR013658">
    <property type="entry name" value="SGL"/>
</dbReference>
<dbReference type="STRING" id="336292.SAMN05660710_03793"/>
<dbReference type="EMBL" id="FMVT01000029">
    <property type="protein sequence ID" value="SCY97033.1"/>
    <property type="molecule type" value="Genomic_DNA"/>
</dbReference>
<feature type="domain" description="SMP-30/Gluconolactonase/LRE-like region" evidence="4">
    <location>
        <begin position="15"/>
        <end position="256"/>
    </location>
</feature>
<sequence length="291" mass="32156">MTTRVEVAYQSNNRLGETPLWCGRTNRLWWVDIEEPTLHCLDPASGVHKQQSQAASFLGSCALCETGGLLLAVDLGLHHRRLPDVPLVALAQVEKGLDNRLNDGRVDQRGRLWIGTMDNALHRPNGSLYRVDPDGTVVRAFGDVIVSNGIAFSPQGTTLYFTDTRRHRTWSFDLDLDDGVLHNRRPFADFTSDRQRPDGTCIDQDGCIWMAFFGGGTIGRYTPGGRLDRVIELPVTNPTCLCFGGSELDTLYVTTAWKFLTDEQRAAEPLAGSLLAIEGVGKGLPENRFAL</sequence>
<evidence type="ECO:0000313" key="6">
    <source>
        <dbReference type="Proteomes" id="UP000199502"/>
    </source>
</evidence>
<evidence type="ECO:0000256" key="2">
    <source>
        <dbReference type="PIRSR" id="PIRSR605511-1"/>
    </source>
</evidence>
<feature type="binding site" evidence="3">
    <location>
        <position position="148"/>
    </location>
    <ligand>
        <name>a divalent metal cation</name>
        <dbReference type="ChEBI" id="CHEBI:60240"/>
    </ligand>
</feature>
<dbReference type="Pfam" id="PF08450">
    <property type="entry name" value="SGL"/>
    <property type="match status" value="1"/>
</dbReference>
<feature type="active site" description="Proton donor/acceptor" evidence="2">
    <location>
        <position position="198"/>
    </location>
</feature>
<comment type="similarity">
    <text evidence="1">Belongs to the SMP-30/CGR1 family.</text>
</comment>
<dbReference type="PANTHER" id="PTHR10907">
    <property type="entry name" value="REGUCALCIN"/>
    <property type="match status" value="1"/>
</dbReference>
<proteinExistence type="inferred from homology"/>